<gene>
    <name evidence="1" type="ORF">EBQ10_02915</name>
</gene>
<dbReference type="EMBL" id="CP033905">
    <property type="protein sequence ID" value="AZR06344.1"/>
    <property type="molecule type" value="Genomic_DNA"/>
</dbReference>
<dbReference type="AlphaFoldDB" id="A0A3Q9GF58"/>
<accession>A0A3Q9GF58</accession>
<sequence length="150" mass="16700">MKGFMTARQAVTILAQMIDGTHPYSSDIARNCLNTIRHALPSDDLAQRLDALEARLEAVKAVVKPLQEFTTASTRLINLNKPTVLANSDPRRTGWLADATIEVENAKEVLGATPAGWDDARDHRRLTLKHLHCAIETLRDDDWDTCGEQK</sequence>
<protein>
    <submittedName>
        <fullName evidence="1">Uncharacterized protein</fullName>
    </submittedName>
</protein>
<name>A0A3Q9GF58_9ACTO</name>
<dbReference type="RefSeq" id="WP_126919833.1">
    <property type="nucleotide sequence ID" value="NZ_CP033905.1"/>
</dbReference>
<dbReference type="Proteomes" id="UP000275951">
    <property type="component" value="Chromosome"/>
</dbReference>
<evidence type="ECO:0000313" key="1">
    <source>
        <dbReference type="EMBL" id="AZR06344.1"/>
    </source>
</evidence>
<reference evidence="1 2" key="1">
    <citation type="submission" date="2018-11" db="EMBL/GenBank/DDBJ databases">
        <title>Multidrug-resistant genes are associated with an 42-kb island TGI1 carrying a complex class 1 integron in a Trueperella pyogenes.</title>
        <authorList>
            <person name="Dong W."/>
        </authorList>
    </citation>
    <scope>NUCLEOTIDE SEQUENCE [LARGE SCALE GENOMIC DNA]</scope>
    <source>
        <strain evidence="1 2">TP4</strain>
    </source>
</reference>
<evidence type="ECO:0000313" key="2">
    <source>
        <dbReference type="Proteomes" id="UP000275951"/>
    </source>
</evidence>
<proteinExistence type="predicted"/>
<organism evidence="1 2">
    <name type="scientific">Trueperella pyogenes</name>
    <dbReference type="NCBI Taxonomy" id="1661"/>
    <lineage>
        <taxon>Bacteria</taxon>
        <taxon>Bacillati</taxon>
        <taxon>Actinomycetota</taxon>
        <taxon>Actinomycetes</taxon>
        <taxon>Actinomycetales</taxon>
        <taxon>Actinomycetaceae</taxon>
        <taxon>Trueperella</taxon>
    </lineage>
</organism>